<evidence type="ECO:0000313" key="3">
    <source>
        <dbReference type="Proteomes" id="UP001138751"/>
    </source>
</evidence>
<evidence type="ECO:0000256" key="1">
    <source>
        <dbReference type="SAM" id="SignalP"/>
    </source>
</evidence>
<name>A0A9X9WSI7_9PROT</name>
<dbReference type="PROSITE" id="PS51257">
    <property type="entry name" value="PROKAR_LIPOPROTEIN"/>
    <property type="match status" value="1"/>
</dbReference>
<dbReference type="EMBL" id="JAAEDM010000005">
    <property type="protein sequence ID" value="MBR0670116.1"/>
    <property type="molecule type" value="Genomic_DNA"/>
</dbReference>
<feature type="chain" id="PRO_5040967147" description="Outer membrane protein assembly factor BamE" evidence="1">
    <location>
        <begin position="20"/>
        <end position="132"/>
    </location>
</feature>
<reference evidence="2" key="2">
    <citation type="journal article" date="2021" name="Syst. Appl. Microbiol.">
        <title>Roseomonas hellenica sp. nov., isolated from roots of wild-growing Alkanna tinctoria.</title>
        <authorList>
            <person name="Rat A."/>
            <person name="Naranjo H.D."/>
            <person name="Lebbe L."/>
            <person name="Cnockaert M."/>
            <person name="Krigas N."/>
            <person name="Grigoriadou K."/>
            <person name="Maloupa E."/>
            <person name="Willems A."/>
        </authorList>
    </citation>
    <scope>NUCLEOTIDE SEQUENCE</scope>
    <source>
        <strain evidence="2">LMG 31231</strain>
    </source>
</reference>
<evidence type="ECO:0008006" key="4">
    <source>
        <dbReference type="Google" id="ProtNLM"/>
    </source>
</evidence>
<comment type="caution">
    <text evidence="2">The sequence shown here is derived from an EMBL/GenBank/DDBJ whole genome shotgun (WGS) entry which is preliminary data.</text>
</comment>
<accession>A0A9X9WSI7</accession>
<dbReference type="Proteomes" id="UP001138751">
    <property type="component" value="Unassembled WGS sequence"/>
</dbReference>
<keyword evidence="3" id="KW-1185">Reference proteome</keyword>
<gene>
    <name evidence="2" type="ORF">GXW76_02920</name>
</gene>
<evidence type="ECO:0000313" key="2">
    <source>
        <dbReference type="EMBL" id="MBR0670116.1"/>
    </source>
</evidence>
<sequence>MRPILVLAGLTLAACATQAGFDARMQGLVGMTVGDAVQAVGVPDSDYTTPDGRRFLQYERLGTSAPTPLPTMGFGLGGFGWRGGYGTGWGIGTAYPAYAPPPPCRVTFEVRDGRIASFTRSGTGCVAAPPDP</sequence>
<protein>
    <recommendedName>
        <fullName evidence="4">Outer membrane protein assembly factor BamE</fullName>
    </recommendedName>
</protein>
<proteinExistence type="predicted"/>
<keyword evidence="1" id="KW-0732">Signal</keyword>
<reference evidence="2" key="1">
    <citation type="submission" date="2020-01" db="EMBL/GenBank/DDBJ databases">
        <authorList>
            <person name="Rat A."/>
        </authorList>
    </citation>
    <scope>NUCLEOTIDE SEQUENCE</scope>
    <source>
        <strain evidence="2">LMG 31231</strain>
    </source>
</reference>
<feature type="signal peptide" evidence="1">
    <location>
        <begin position="1"/>
        <end position="19"/>
    </location>
</feature>
<organism evidence="2 3">
    <name type="scientific">Neoroseomonas soli</name>
    <dbReference type="NCBI Taxonomy" id="1081025"/>
    <lineage>
        <taxon>Bacteria</taxon>
        <taxon>Pseudomonadati</taxon>
        <taxon>Pseudomonadota</taxon>
        <taxon>Alphaproteobacteria</taxon>
        <taxon>Acetobacterales</taxon>
        <taxon>Acetobacteraceae</taxon>
        <taxon>Neoroseomonas</taxon>
    </lineage>
</organism>
<dbReference type="AlphaFoldDB" id="A0A9X9WSI7"/>
<dbReference type="RefSeq" id="WP_211860496.1">
    <property type="nucleotide sequence ID" value="NZ_JAAEDM010000005.1"/>
</dbReference>